<dbReference type="AlphaFoldDB" id="A0A7K1SJH5"/>
<organism evidence="2 3">
    <name type="scientific">Spirosoma arboris</name>
    <dbReference type="NCBI Taxonomy" id="2682092"/>
    <lineage>
        <taxon>Bacteria</taxon>
        <taxon>Pseudomonadati</taxon>
        <taxon>Bacteroidota</taxon>
        <taxon>Cytophagia</taxon>
        <taxon>Cytophagales</taxon>
        <taxon>Cytophagaceae</taxon>
        <taxon>Spirosoma</taxon>
    </lineage>
</organism>
<keyword evidence="1" id="KW-0472">Membrane</keyword>
<evidence type="ECO:0000313" key="2">
    <source>
        <dbReference type="EMBL" id="MVM33894.1"/>
    </source>
</evidence>
<name>A0A7K1SJH5_9BACT</name>
<keyword evidence="1" id="KW-1133">Transmembrane helix</keyword>
<feature type="transmembrane region" description="Helical" evidence="1">
    <location>
        <begin position="6"/>
        <end position="27"/>
    </location>
</feature>
<comment type="caution">
    <text evidence="2">The sequence shown here is derived from an EMBL/GenBank/DDBJ whole genome shotgun (WGS) entry which is preliminary data.</text>
</comment>
<reference evidence="2 3" key="1">
    <citation type="submission" date="2019-12" db="EMBL/GenBank/DDBJ databases">
        <title>Spirosoma sp. HMF4905 genome sequencing and assembly.</title>
        <authorList>
            <person name="Kang H."/>
            <person name="Cha I."/>
            <person name="Kim H."/>
            <person name="Joh K."/>
        </authorList>
    </citation>
    <scope>NUCLEOTIDE SEQUENCE [LARGE SCALE GENOMIC DNA]</scope>
    <source>
        <strain evidence="2 3">HMF4905</strain>
    </source>
</reference>
<dbReference type="RefSeq" id="WP_157588608.1">
    <property type="nucleotide sequence ID" value="NZ_WPIN01000013.1"/>
</dbReference>
<sequence>MLNQYTWWDFAKVVGVAVVVYYIYVFWKYYREDIREWIANRGTKPAKSDSGAVEEEDSSGLYSVKNYENRPYETLQMNPATAPDEVFPSTSSLNETELTGIAIYQDAEFTLPLQGTVQRSTERSLSELLNTAQRIMLTETGKLSSKDPSDTEADKLATVINQQKESKGLLTGIPFTR</sequence>
<keyword evidence="3" id="KW-1185">Reference proteome</keyword>
<dbReference type="Proteomes" id="UP000436006">
    <property type="component" value="Unassembled WGS sequence"/>
</dbReference>
<protein>
    <submittedName>
        <fullName evidence="2">Uncharacterized protein</fullName>
    </submittedName>
</protein>
<dbReference type="EMBL" id="WPIN01000013">
    <property type="protein sequence ID" value="MVM33894.1"/>
    <property type="molecule type" value="Genomic_DNA"/>
</dbReference>
<keyword evidence="1" id="KW-0812">Transmembrane</keyword>
<proteinExistence type="predicted"/>
<accession>A0A7K1SJH5</accession>
<gene>
    <name evidence="2" type="ORF">GO755_27910</name>
</gene>
<evidence type="ECO:0000256" key="1">
    <source>
        <dbReference type="SAM" id="Phobius"/>
    </source>
</evidence>
<evidence type="ECO:0000313" key="3">
    <source>
        <dbReference type="Proteomes" id="UP000436006"/>
    </source>
</evidence>